<evidence type="ECO:0000256" key="3">
    <source>
        <dbReference type="ARBA" id="ARBA00022989"/>
    </source>
</evidence>
<name>A0ABD6BMQ0_9EURY</name>
<gene>
    <name evidence="7" type="ORF">ACFSAU_02720</name>
</gene>
<protein>
    <submittedName>
        <fullName evidence="7">DUF106 domain-containing protein</fullName>
    </submittedName>
</protein>
<comment type="subcellular location">
    <subcellularLocation>
        <location evidence="1">Membrane</location>
        <topology evidence="1">Multi-pass membrane protein</topology>
    </subcellularLocation>
</comment>
<feature type="transmembrane region" description="Helical" evidence="6">
    <location>
        <begin position="271"/>
        <end position="289"/>
    </location>
</feature>
<evidence type="ECO:0000256" key="2">
    <source>
        <dbReference type="ARBA" id="ARBA00022692"/>
    </source>
</evidence>
<feature type="transmembrane region" description="Helical" evidence="6">
    <location>
        <begin position="104"/>
        <end position="121"/>
    </location>
</feature>
<keyword evidence="4 6" id="KW-0472">Membrane</keyword>
<dbReference type="Pfam" id="PF01956">
    <property type="entry name" value="EMC3_TMCO1"/>
    <property type="match status" value="1"/>
</dbReference>
<dbReference type="GO" id="GO:0016020">
    <property type="term" value="C:membrane"/>
    <property type="evidence" value="ECO:0007669"/>
    <property type="project" value="UniProtKB-SubCell"/>
</dbReference>
<evidence type="ECO:0000256" key="1">
    <source>
        <dbReference type="ARBA" id="ARBA00004141"/>
    </source>
</evidence>
<keyword evidence="3 6" id="KW-1133">Transmembrane helix</keyword>
<accession>A0ABD6BMQ0</accession>
<feature type="transmembrane region" description="Helical" evidence="6">
    <location>
        <begin position="221"/>
        <end position="239"/>
    </location>
</feature>
<dbReference type="InterPro" id="IPR038978">
    <property type="entry name" value="MJ0935"/>
</dbReference>
<keyword evidence="5" id="KW-0175">Coiled coil</keyword>
<dbReference type="Proteomes" id="UP001597139">
    <property type="component" value="Unassembled WGS sequence"/>
</dbReference>
<evidence type="ECO:0000256" key="4">
    <source>
        <dbReference type="ARBA" id="ARBA00023136"/>
    </source>
</evidence>
<dbReference type="RefSeq" id="WP_267645672.1">
    <property type="nucleotide sequence ID" value="NZ_JANHGR010000001.1"/>
</dbReference>
<dbReference type="InterPro" id="IPR002809">
    <property type="entry name" value="EMC3/TMCO1"/>
</dbReference>
<comment type="caution">
    <text evidence="7">The sequence shown here is derived from an EMBL/GenBank/DDBJ whole genome shotgun (WGS) entry which is preliminary data.</text>
</comment>
<feature type="coiled-coil region" evidence="5">
    <location>
        <begin position="170"/>
        <end position="197"/>
    </location>
</feature>
<dbReference type="EMBL" id="JBHUCZ010000001">
    <property type="protein sequence ID" value="MFD1566392.1"/>
    <property type="molecule type" value="Genomic_DNA"/>
</dbReference>
<evidence type="ECO:0000256" key="5">
    <source>
        <dbReference type="SAM" id="Coils"/>
    </source>
</evidence>
<keyword evidence="2 6" id="KW-0812">Transmembrane</keyword>
<reference evidence="7 8" key="1">
    <citation type="journal article" date="2019" name="Int. J. Syst. Evol. Microbiol.">
        <title>The Global Catalogue of Microorganisms (GCM) 10K type strain sequencing project: providing services to taxonomists for standard genome sequencing and annotation.</title>
        <authorList>
            <consortium name="The Broad Institute Genomics Platform"/>
            <consortium name="The Broad Institute Genome Sequencing Center for Infectious Disease"/>
            <person name="Wu L."/>
            <person name="Ma J."/>
        </authorList>
    </citation>
    <scope>NUCLEOTIDE SEQUENCE [LARGE SCALE GENOMIC DNA]</scope>
    <source>
        <strain evidence="7 8">CGMCC 1.12859</strain>
    </source>
</reference>
<evidence type="ECO:0000256" key="6">
    <source>
        <dbReference type="SAM" id="Phobius"/>
    </source>
</evidence>
<evidence type="ECO:0000313" key="8">
    <source>
        <dbReference type="Proteomes" id="UP001597139"/>
    </source>
</evidence>
<organism evidence="7 8">
    <name type="scientific">Halolamina litorea</name>
    <dbReference type="NCBI Taxonomy" id="1515593"/>
    <lineage>
        <taxon>Archaea</taxon>
        <taxon>Methanobacteriati</taxon>
        <taxon>Methanobacteriota</taxon>
        <taxon>Stenosarchaea group</taxon>
        <taxon>Halobacteria</taxon>
        <taxon>Halobacteriales</taxon>
        <taxon>Haloferacaceae</taxon>
    </lineage>
</organism>
<dbReference type="PANTHER" id="PTHR42198:SF1">
    <property type="entry name" value="INTEGRAL MEMBRANE PROTEIN"/>
    <property type="match status" value="1"/>
</dbReference>
<dbReference type="PANTHER" id="PTHR42198">
    <property type="entry name" value="INTEGRAL MEMBRANE PROTEIN"/>
    <property type="match status" value="1"/>
</dbReference>
<sequence>MVRTEKRVRELVSEDPAMREVVETVLEHADDGEVGWADVKGEIESGQWGRLIQKEVLVEGETGFRIEDPEAARQGLEADGDGSSGSSADLDDVESTSWSRWDKMAGVGTLLFMVGYAYNPIRQAVGQTLDLALGPLLDVLPFYAVVLLLAMTTGLYSTALRGVLMDMDKMGAYQDRMKDIQERRKEAKERGDDAAMQKIQEEQMEAMGDQLGMFKEQFRPMAWIMFLTIPVFLWMYWAIGARGAVSHYDLGTVVFPIWGALEWTEPMLGPIRPWIFWYFLCSTASIQIIQKAMNIEMTPSSS</sequence>
<dbReference type="AlphaFoldDB" id="A0ABD6BMQ0"/>
<dbReference type="SMART" id="SM01415">
    <property type="entry name" value="DUF106"/>
    <property type="match status" value="1"/>
</dbReference>
<feature type="transmembrane region" description="Helical" evidence="6">
    <location>
        <begin position="141"/>
        <end position="160"/>
    </location>
</feature>
<keyword evidence="8" id="KW-1185">Reference proteome</keyword>
<proteinExistence type="predicted"/>
<evidence type="ECO:0000313" key="7">
    <source>
        <dbReference type="EMBL" id="MFD1566392.1"/>
    </source>
</evidence>